<evidence type="ECO:0000256" key="12">
    <source>
        <dbReference type="ARBA" id="ARBA00051157"/>
    </source>
</evidence>
<dbReference type="InterPro" id="IPR002684">
    <property type="entry name" value="Biotin_synth/BioAB"/>
</dbReference>
<evidence type="ECO:0000313" key="16">
    <source>
        <dbReference type="EMBL" id="HIV09176.1"/>
    </source>
</evidence>
<keyword evidence="8 13" id="KW-0479">Metal-binding</keyword>
<keyword evidence="10 13" id="KW-0408">Iron</keyword>
<dbReference type="Gene3D" id="3.20.20.70">
    <property type="entry name" value="Aldolase class I"/>
    <property type="match status" value="1"/>
</dbReference>
<dbReference type="PANTHER" id="PTHR22976:SF2">
    <property type="entry name" value="BIOTIN SYNTHASE, MITOCHONDRIAL"/>
    <property type="match status" value="1"/>
</dbReference>
<dbReference type="InterPro" id="IPR006638">
    <property type="entry name" value="Elp3/MiaA/NifB-like_rSAM"/>
</dbReference>
<evidence type="ECO:0000256" key="13">
    <source>
        <dbReference type="HAMAP-Rule" id="MF_01694"/>
    </source>
</evidence>
<dbReference type="GO" id="GO:0051539">
    <property type="term" value="F:4 iron, 4 sulfur cluster binding"/>
    <property type="evidence" value="ECO:0007669"/>
    <property type="project" value="UniProtKB-KW"/>
</dbReference>
<dbReference type="InterPro" id="IPR010722">
    <property type="entry name" value="BATS_dom"/>
</dbReference>
<protein>
    <recommendedName>
        <fullName evidence="3 13">Biotin synthase</fullName>
        <ecNumber evidence="3 13">2.8.1.6</ecNumber>
    </recommendedName>
</protein>
<dbReference type="SUPFAM" id="SSF102114">
    <property type="entry name" value="Radical SAM enzymes"/>
    <property type="match status" value="1"/>
</dbReference>
<dbReference type="InterPro" id="IPR007197">
    <property type="entry name" value="rSAM"/>
</dbReference>
<proteinExistence type="inferred from homology"/>
<dbReference type="Proteomes" id="UP000886845">
    <property type="component" value="Unassembled WGS sequence"/>
</dbReference>
<dbReference type="AlphaFoldDB" id="A0A9D1T2N4"/>
<feature type="binding site" evidence="13 14">
    <location>
        <position position="59"/>
    </location>
    <ligand>
        <name>[4Fe-4S] cluster</name>
        <dbReference type="ChEBI" id="CHEBI:49883"/>
        <note>4Fe-4S-S-AdoMet</note>
    </ligand>
</feature>
<evidence type="ECO:0000313" key="17">
    <source>
        <dbReference type="Proteomes" id="UP000886845"/>
    </source>
</evidence>
<keyword evidence="9 13" id="KW-0093">Biotin biosynthesis</keyword>
<feature type="binding site" evidence="13 14">
    <location>
        <position position="128"/>
    </location>
    <ligand>
        <name>[2Fe-2S] cluster</name>
        <dbReference type="ChEBI" id="CHEBI:190135"/>
    </ligand>
</feature>
<comment type="function">
    <text evidence="13">Catalyzes the conversion of dethiobiotin (DTB) to biotin by the insertion of a sulfur atom into dethiobiotin via a radical-based mechanism.</text>
</comment>
<sequence length="311" mass="33529">MSTPPVYSRDDLLAWAAGPEEALFAEAARLTRDHAPRLFDRCSIVNGKGGRCPEDCKWCAQSAHHRAACDVHGLISPEECLRHARANEAAGIRRFSIVNSGRRPTEAELEGVCALVWLLRRETSLELCASLGLLDEPALRRLFEAGVTRYHCNLESSPAFFPTLCSTHTQADKVATLRAARRVGMDVCSGGIIGMGESEADRIDLALTLRELGVASIPINILAPIPGTPLADLPLLPERDVLRAVALFRLAHPTAYLRFAGGRKRLSSETLDAALRLGVNAAIEGDLLTTVGNTVAQDRAHLLAAGYALPC</sequence>
<comment type="caution">
    <text evidence="16">The sequence shown here is derived from an EMBL/GenBank/DDBJ whole genome shotgun (WGS) entry which is preliminary data.</text>
</comment>
<reference evidence="16" key="2">
    <citation type="journal article" date="2021" name="PeerJ">
        <title>Extensive microbial diversity within the chicken gut microbiome revealed by metagenomics and culture.</title>
        <authorList>
            <person name="Gilroy R."/>
            <person name="Ravi A."/>
            <person name="Getino M."/>
            <person name="Pursley I."/>
            <person name="Horton D.L."/>
            <person name="Alikhan N.F."/>
            <person name="Baker D."/>
            <person name="Gharbi K."/>
            <person name="Hall N."/>
            <person name="Watson M."/>
            <person name="Adriaenssens E.M."/>
            <person name="Foster-Nyarko E."/>
            <person name="Jarju S."/>
            <person name="Secka A."/>
            <person name="Antonio M."/>
            <person name="Oren A."/>
            <person name="Chaudhuri R.R."/>
            <person name="La Ragione R."/>
            <person name="Hildebrand F."/>
            <person name="Pallen M.J."/>
        </authorList>
    </citation>
    <scope>NUCLEOTIDE SEQUENCE</scope>
    <source>
        <strain evidence="16">35461</strain>
    </source>
</reference>
<organism evidence="16 17">
    <name type="scientific">Candidatus Spyradenecus faecavium</name>
    <dbReference type="NCBI Taxonomy" id="2840947"/>
    <lineage>
        <taxon>Bacteria</taxon>
        <taxon>Pseudomonadati</taxon>
        <taxon>Lentisphaerota</taxon>
        <taxon>Lentisphaeria</taxon>
        <taxon>Lentisphaerales</taxon>
        <taxon>Lentisphaeraceae</taxon>
        <taxon>Lentisphaeraceae incertae sedis</taxon>
        <taxon>Candidatus Spyradenecus</taxon>
    </lineage>
</organism>
<comment type="catalytic activity">
    <reaction evidence="12 13">
        <text>(4R,5S)-dethiobiotin + (sulfur carrier)-SH + 2 reduced [2Fe-2S]-[ferredoxin] + 2 S-adenosyl-L-methionine = (sulfur carrier)-H + biotin + 2 5'-deoxyadenosine + 2 L-methionine + 2 oxidized [2Fe-2S]-[ferredoxin]</text>
        <dbReference type="Rhea" id="RHEA:22060"/>
        <dbReference type="Rhea" id="RHEA-COMP:10000"/>
        <dbReference type="Rhea" id="RHEA-COMP:10001"/>
        <dbReference type="Rhea" id="RHEA-COMP:14737"/>
        <dbReference type="Rhea" id="RHEA-COMP:14739"/>
        <dbReference type="ChEBI" id="CHEBI:17319"/>
        <dbReference type="ChEBI" id="CHEBI:29917"/>
        <dbReference type="ChEBI" id="CHEBI:33737"/>
        <dbReference type="ChEBI" id="CHEBI:33738"/>
        <dbReference type="ChEBI" id="CHEBI:57586"/>
        <dbReference type="ChEBI" id="CHEBI:57844"/>
        <dbReference type="ChEBI" id="CHEBI:59789"/>
        <dbReference type="ChEBI" id="CHEBI:64428"/>
        <dbReference type="ChEBI" id="CHEBI:149473"/>
        <dbReference type="EC" id="2.8.1.6"/>
    </reaction>
</comment>
<dbReference type="InterPro" id="IPR013785">
    <property type="entry name" value="Aldolase_TIM"/>
</dbReference>
<comment type="cofactor">
    <cofactor evidence="13">
        <name>[2Fe-2S] cluster</name>
        <dbReference type="ChEBI" id="CHEBI:190135"/>
    </cofactor>
    <text evidence="13">Binds 1 [2Fe-2S] cluster. The cluster is coordinated with 3 cysteines and 1 arginine.</text>
</comment>
<dbReference type="SFLD" id="SFLDS00029">
    <property type="entry name" value="Radical_SAM"/>
    <property type="match status" value="1"/>
</dbReference>
<evidence type="ECO:0000256" key="11">
    <source>
        <dbReference type="ARBA" id="ARBA00023014"/>
    </source>
</evidence>
<feature type="binding site" evidence="13 14">
    <location>
        <position position="56"/>
    </location>
    <ligand>
        <name>[4Fe-4S] cluster</name>
        <dbReference type="ChEBI" id="CHEBI:49883"/>
        <note>4Fe-4S-S-AdoMet</note>
    </ligand>
</feature>
<reference evidence="16" key="1">
    <citation type="submission" date="2020-10" db="EMBL/GenBank/DDBJ databases">
        <authorList>
            <person name="Gilroy R."/>
        </authorList>
    </citation>
    <scope>NUCLEOTIDE SEQUENCE</scope>
    <source>
        <strain evidence="16">35461</strain>
    </source>
</reference>
<feature type="binding site" evidence="13 14">
    <location>
        <position position="188"/>
    </location>
    <ligand>
        <name>[2Fe-2S] cluster</name>
        <dbReference type="ChEBI" id="CHEBI:190135"/>
    </ligand>
</feature>
<dbReference type="InterPro" id="IPR024177">
    <property type="entry name" value="Biotin_synthase"/>
</dbReference>
<dbReference type="GO" id="GO:0009102">
    <property type="term" value="P:biotin biosynthetic process"/>
    <property type="evidence" value="ECO:0007669"/>
    <property type="project" value="UniProtKB-UniRule"/>
</dbReference>
<keyword evidence="6 13" id="KW-0949">S-adenosyl-L-methionine</keyword>
<dbReference type="InterPro" id="IPR058240">
    <property type="entry name" value="rSAM_sf"/>
</dbReference>
<evidence type="ECO:0000256" key="4">
    <source>
        <dbReference type="ARBA" id="ARBA00022485"/>
    </source>
</evidence>
<dbReference type="Pfam" id="PF06968">
    <property type="entry name" value="BATS"/>
    <property type="match status" value="1"/>
</dbReference>
<accession>A0A9D1T2N4</accession>
<keyword evidence="11 13" id="KW-0411">Iron-sulfur</keyword>
<dbReference type="SMART" id="SM00729">
    <property type="entry name" value="Elp3"/>
    <property type="match status" value="1"/>
</dbReference>
<comment type="cofactor">
    <cofactor evidence="14">
        <name>[2Fe-2S] cluster</name>
        <dbReference type="ChEBI" id="CHEBI:190135"/>
    </cofactor>
    <text evidence="14">Binds 1 [2Fe-2S] cluster. The cluster is coordinated with 3 cysteines and 1 arginine.</text>
</comment>
<keyword evidence="7 13" id="KW-0001">2Fe-2S</keyword>
<evidence type="ECO:0000256" key="6">
    <source>
        <dbReference type="ARBA" id="ARBA00022691"/>
    </source>
</evidence>
<evidence type="ECO:0000259" key="15">
    <source>
        <dbReference type="PROSITE" id="PS51918"/>
    </source>
</evidence>
<comment type="subunit">
    <text evidence="13">Homodimer.</text>
</comment>
<feature type="binding site" evidence="13 14">
    <location>
        <position position="258"/>
    </location>
    <ligand>
        <name>[2Fe-2S] cluster</name>
        <dbReference type="ChEBI" id="CHEBI:190135"/>
    </ligand>
</feature>
<dbReference type="PANTHER" id="PTHR22976">
    <property type="entry name" value="BIOTIN SYNTHASE"/>
    <property type="match status" value="1"/>
</dbReference>
<evidence type="ECO:0000256" key="5">
    <source>
        <dbReference type="ARBA" id="ARBA00022679"/>
    </source>
</evidence>
<dbReference type="NCBIfam" id="TIGR00433">
    <property type="entry name" value="bioB"/>
    <property type="match status" value="1"/>
</dbReference>
<dbReference type="SFLD" id="SFLDG01278">
    <property type="entry name" value="biotin_synthase_like"/>
    <property type="match status" value="1"/>
</dbReference>
<dbReference type="GO" id="GO:0051537">
    <property type="term" value="F:2 iron, 2 sulfur cluster binding"/>
    <property type="evidence" value="ECO:0007669"/>
    <property type="project" value="UniProtKB-KW"/>
</dbReference>
<feature type="binding site" evidence="13 14">
    <location>
        <position position="52"/>
    </location>
    <ligand>
        <name>[4Fe-4S] cluster</name>
        <dbReference type="ChEBI" id="CHEBI:49883"/>
        <note>4Fe-4S-S-AdoMet</note>
    </ligand>
</feature>
<evidence type="ECO:0000256" key="9">
    <source>
        <dbReference type="ARBA" id="ARBA00022756"/>
    </source>
</evidence>
<name>A0A9D1T2N4_9BACT</name>
<evidence type="ECO:0000256" key="1">
    <source>
        <dbReference type="ARBA" id="ARBA00004942"/>
    </source>
</evidence>
<dbReference type="GO" id="GO:0004076">
    <property type="term" value="F:biotin synthase activity"/>
    <property type="evidence" value="ECO:0007669"/>
    <property type="project" value="UniProtKB-UniRule"/>
</dbReference>
<dbReference type="SMART" id="SM00876">
    <property type="entry name" value="BATS"/>
    <property type="match status" value="1"/>
</dbReference>
<dbReference type="GO" id="GO:0005506">
    <property type="term" value="F:iron ion binding"/>
    <property type="evidence" value="ECO:0007669"/>
    <property type="project" value="UniProtKB-UniRule"/>
</dbReference>
<comment type="similarity">
    <text evidence="2 13">Belongs to the radical SAM superfamily. Biotin synthase family.</text>
</comment>
<feature type="domain" description="Radical SAM core" evidence="15">
    <location>
        <begin position="34"/>
        <end position="263"/>
    </location>
</feature>
<keyword evidence="5 13" id="KW-0808">Transferase</keyword>
<keyword evidence="4 13" id="KW-0004">4Fe-4S</keyword>
<dbReference type="Pfam" id="PF04055">
    <property type="entry name" value="Radical_SAM"/>
    <property type="match status" value="1"/>
</dbReference>
<dbReference type="HAMAP" id="MF_01694">
    <property type="entry name" value="BioB"/>
    <property type="match status" value="1"/>
</dbReference>
<evidence type="ECO:0000256" key="8">
    <source>
        <dbReference type="ARBA" id="ARBA00022723"/>
    </source>
</evidence>
<dbReference type="PROSITE" id="PS51918">
    <property type="entry name" value="RADICAL_SAM"/>
    <property type="match status" value="1"/>
</dbReference>
<evidence type="ECO:0000256" key="2">
    <source>
        <dbReference type="ARBA" id="ARBA00010765"/>
    </source>
</evidence>
<comment type="pathway">
    <text evidence="1 13">Cofactor biosynthesis; biotin biosynthesis; biotin from 7,8-diaminononanoate: step 2/2.</text>
</comment>
<evidence type="ECO:0000256" key="10">
    <source>
        <dbReference type="ARBA" id="ARBA00023004"/>
    </source>
</evidence>
<comment type="cofactor">
    <cofactor evidence="13 14">
        <name>[4Fe-4S] cluster</name>
        <dbReference type="ChEBI" id="CHEBI:49883"/>
    </cofactor>
    <text evidence="13 14">Binds 1 [4Fe-4S] cluster. The cluster is coordinated with 3 cysteines and an exchangeable S-adenosyl-L-methionine.</text>
</comment>
<dbReference type="CDD" id="cd01335">
    <property type="entry name" value="Radical_SAM"/>
    <property type="match status" value="1"/>
</dbReference>
<feature type="binding site" evidence="13 14">
    <location>
        <position position="96"/>
    </location>
    <ligand>
        <name>[2Fe-2S] cluster</name>
        <dbReference type="ChEBI" id="CHEBI:190135"/>
    </ligand>
</feature>
<evidence type="ECO:0000256" key="14">
    <source>
        <dbReference type="PIRSR" id="PIRSR001619-1"/>
    </source>
</evidence>
<dbReference type="SFLD" id="SFLDG01060">
    <property type="entry name" value="BATS_domain_containing"/>
    <property type="match status" value="1"/>
</dbReference>
<dbReference type="PIRSF" id="PIRSF001619">
    <property type="entry name" value="Biotin_synth"/>
    <property type="match status" value="1"/>
</dbReference>
<evidence type="ECO:0000256" key="3">
    <source>
        <dbReference type="ARBA" id="ARBA00012236"/>
    </source>
</evidence>
<gene>
    <name evidence="13 16" type="primary">bioB</name>
    <name evidence="16" type="ORF">IAC79_03575</name>
</gene>
<evidence type="ECO:0000256" key="7">
    <source>
        <dbReference type="ARBA" id="ARBA00022714"/>
    </source>
</evidence>
<dbReference type="EMBL" id="DVOR01000113">
    <property type="protein sequence ID" value="HIV09176.1"/>
    <property type="molecule type" value="Genomic_DNA"/>
</dbReference>
<dbReference type="EC" id="2.8.1.6" evidence="3 13"/>